<evidence type="ECO:0000256" key="11">
    <source>
        <dbReference type="ARBA" id="ARBA00023157"/>
    </source>
</evidence>
<evidence type="ECO:0000256" key="7">
    <source>
        <dbReference type="ARBA" id="ARBA00022737"/>
    </source>
</evidence>
<dbReference type="SUPFAM" id="SSF50370">
    <property type="entry name" value="Ricin B-like lectins"/>
    <property type="match status" value="1"/>
</dbReference>
<evidence type="ECO:0000256" key="12">
    <source>
        <dbReference type="ARBA" id="ARBA00023180"/>
    </source>
</evidence>
<accession>A0ABQ6MLE5</accession>
<feature type="compositionally biased region" description="Basic and acidic residues" evidence="14">
    <location>
        <begin position="7553"/>
        <end position="7572"/>
    </location>
</feature>
<keyword evidence="12" id="KW-0325">Glycoprotein</keyword>
<dbReference type="SMART" id="SM00429">
    <property type="entry name" value="IPT"/>
    <property type="match status" value="2"/>
</dbReference>
<keyword evidence="10 15" id="KW-0472">Membrane</keyword>
<keyword evidence="8" id="KW-0106">Calcium</keyword>
<feature type="region of interest" description="Disordered" evidence="14">
    <location>
        <begin position="7281"/>
        <end position="7332"/>
    </location>
</feature>
<dbReference type="InterPro" id="IPR002909">
    <property type="entry name" value="IPT_dom"/>
</dbReference>
<dbReference type="InterPro" id="IPR008979">
    <property type="entry name" value="Galactose-bd-like_sf"/>
</dbReference>
<dbReference type="SUPFAM" id="SSF51126">
    <property type="entry name" value="Pectin lyase-like"/>
    <property type="match status" value="1"/>
</dbReference>
<dbReference type="InterPro" id="IPR011936">
    <property type="entry name" value="Myxo_disulph_rpt"/>
</dbReference>
<proteinExistence type="predicted"/>
<dbReference type="PANTHER" id="PTHR46769:SF2">
    <property type="entry name" value="FIBROCYSTIN-L ISOFORM 2 PRECURSOR-RELATED"/>
    <property type="match status" value="1"/>
</dbReference>
<dbReference type="PANTHER" id="PTHR46769">
    <property type="entry name" value="POLYCYSTIC KIDNEY AND HEPATIC DISEASE 1 (AUTOSOMAL RECESSIVE)-LIKE 1"/>
    <property type="match status" value="1"/>
</dbReference>
<evidence type="ECO:0000313" key="18">
    <source>
        <dbReference type="Proteomes" id="UP001165060"/>
    </source>
</evidence>
<evidence type="ECO:0000256" key="15">
    <source>
        <dbReference type="SAM" id="Phobius"/>
    </source>
</evidence>
<dbReference type="CDD" id="cd00603">
    <property type="entry name" value="IPT_PCSR"/>
    <property type="match status" value="4"/>
</dbReference>
<feature type="domain" description="G8" evidence="16">
    <location>
        <begin position="5223"/>
        <end position="5371"/>
    </location>
</feature>
<dbReference type="Gene3D" id="2.160.20.10">
    <property type="entry name" value="Single-stranded right-handed beta-helix, Pectin lyase-like"/>
    <property type="match status" value="1"/>
</dbReference>
<dbReference type="Pfam" id="PF03160">
    <property type="entry name" value="Calx-beta"/>
    <property type="match status" value="1"/>
</dbReference>
<dbReference type="Pfam" id="PF01833">
    <property type="entry name" value="TIG"/>
    <property type="match status" value="4"/>
</dbReference>
<gene>
    <name evidence="17" type="ORF">TeGR_g389</name>
</gene>
<protein>
    <recommendedName>
        <fullName evidence="16">G8 domain-containing protein</fullName>
    </recommendedName>
</protein>
<dbReference type="SMART" id="SM00710">
    <property type="entry name" value="PbH1"/>
    <property type="match status" value="7"/>
</dbReference>
<dbReference type="InterPro" id="IPR052387">
    <property type="entry name" value="Fibrocystin"/>
</dbReference>
<reference evidence="17 18" key="1">
    <citation type="journal article" date="2023" name="Commun. Biol.">
        <title>Genome analysis of Parmales, the sister group of diatoms, reveals the evolutionary specialization of diatoms from phago-mixotrophs to photoautotrophs.</title>
        <authorList>
            <person name="Ban H."/>
            <person name="Sato S."/>
            <person name="Yoshikawa S."/>
            <person name="Yamada K."/>
            <person name="Nakamura Y."/>
            <person name="Ichinomiya M."/>
            <person name="Sato N."/>
            <person name="Blanc-Mathieu R."/>
            <person name="Endo H."/>
            <person name="Kuwata A."/>
            <person name="Ogata H."/>
        </authorList>
    </citation>
    <scope>NUCLEOTIDE SEQUENCE [LARGE SCALE GENOMIC DNA]</scope>
</reference>
<comment type="subcellular location">
    <subcellularLocation>
        <location evidence="2">Cell membrane</location>
    </subcellularLocation>
    <subcellularLocation>
        <location evidence="3">Cell projection</location>
    </subcellularLocation>
    <subcellularLocation>
        <location evidence="1">Membrane</location>
        <topology evidence="1">Single-pass membrane protein</topology>
    </subcellularLocation>
</comment>
<feature type="compositionally biased region" description="Basic and acidic residues" evidence="14">
    <location>
        <begin position="7531"/>
        <end position="7546"/>
    </location>
</feature>
<dbReference type="InterPro" id="IPR019316">
    <property type="entry name" value="G8_domain"/>
</dbReference>
<dbReference type="PROSITE" id="PS51484">
    <property type="entry name" value="G8"/>
    <property type="match status" value="2"/>
</dbReference>
<dbReference type="NCBIfam" id="TIGR02232">
    <property type="entry name" value="myxo_disulf_rpt"/>
    <property type="match status" value="1"/>
</dbReference>
<evidence type="ECO:0000256" key="14">
    <source>
        <dbReference type="SAM" id="MobiDB-lite"/>
    </source>
</evidence>
<dbReference type="InterPro" id="IPR011050">
    <property type="entry name" value="Pectin_lyase_fold/virulence"/>
</dbReference>
<dbReference type="Gene3D" id="2.60.40.2030">
    <property type="match status" value="1"/>
</dbReference>
<dbReference type="InterPro" id="IPR006626">
    <property type="entry name" value="PbH1"/>
</dbReference>
<dbReference type="InterPro" id="IPR038081">
    <property type="entry name" value="CalX-like_sf"/>
</dbReference>
<dbReference type="Gene3D" id="2.80.10.50">
    <property type="match status" value="1"/>
</dbReference>
<feature type="region of interest" description="Disordered" evidence="14">
    <location>
        <begin position="4931"/>
        <end position="4958"/>
    </location>
</feature>
<dbReference type="CDD" id="cd00102">
    <property type="entry name" value="IPT"/>
    <property type="match status" value="1"/>
</dbReference>
<feature type="region of interest" description="Disordered" evidence="14">
    <location>
        <begin position="2983"/>
        <end position="3006"/>
    </location>
</feature>
<organism evidence="17 18">
    <name type="scientific">Tetraparma gracilis</name>
    <dbReference type="NCBI Taxonomy" id="2962635"/>
    <lineage>
        <taxon>Eukaryota</taxon>
        <taxon>Sar</taxon>
        <taxon>Stramenopiles</taxon>
        <taxon>Ochrophyta</taxon>
        <taxon>Bolidophyceae</taxon>
        <taxon>Parmales</taxon>
        <taxon>Triparmaceae</taxon>
        <taxon>Tetraparma</taxon>
    </lineage>
</organism>
<keyword evidence="7" id="KW-0677">Repeat</keyword>
<feature type="region of interest" description="Disordered" evidence="14">
    <location>
        <begin position="6541"/>
        <end position="6567"/>
    </location>
</feature>
<name>A0ABQ6MLE5_9STRA</name>
<dbReference type="SUPFAM" id="SSF81296">
    <property type="entry name" value="E set domains"/>
    <property type="match status" value="3"/>
</dbReference>
<keyword evidence="9 15" id="KW-1133">Transmembrane helix</keyword>
<dbReference type="InterPro" id="IPR003644">
    <property type="entry name" value="Calx_beta"/>
</dbReference>
<evidence type="ECO:0000256" key="5">
    <source>
        <dbReference type="ARBA" id="ARBA00022692"/>
    </source>
</evidence>
<dbReference type="Pfam" id="PF24606">
    <property type="entry name" value="CEMIP_beta-hel"/>
    <property type="match status" value="1"/>
</dbReference>
<keyword evidence="4" id="KW-1003">Cell membrane</keyword>
<dbReference type="Gene3D" id="2.60.40.10">
    <property type="entry name" value="Immunoglobulins"/>
    <property type="match status" value="5"/>
</dbReference>
<evidence type="ECO:0000256" key="9">
    <source>
        <dbReference type="ARBA" id="ARBA00022989"/>
    </source>
</evidence>
<comment type="caution">
    <text evidence="17">The sequence shown here is derived from an EMBL/GenBank/DDBJ whole genome shotgun (WGS) entry which is preliminary data.</text>
</comment>
<dbReference type="InterPro" id="IPR035992">
    <property type="entry name" value="Ricin_B-like_lectins"/>
</dbReference>
<evidence type="ECO:0000256" key="3">
    <source>
        <dbReference type="ARBA" id="ARBA00004316"/>
    </source>
</evidence>
<keyword evidence="18" id="KW-1185">Reference proteome</keyword>
<dbReference type="InterPro" id="IPR055401">
    <property type="entry name" value="CEMIP_beta-hel_dom"/>
</dbReference>
<feature type="domain" description="G8" evidence="16">
    <location>
        <begin position="3821"/>
        <end position="3959"/>
    </location>
</feature>
<feature type="compositionally biased region" description="Acidic residues" evidence="14">
    <location>
        <begin position="6541"/>
        <end position="6560"/>
    </location>
</feature>
<keyword evidence="6" id="KW-0732">Signal</keyword>
<keyword evidence="13" id="KW-0966">Cell projection</keyword>
<feature type="region of interest" description="Disordered" evidence="14">
    <location>
        <begin position="972"/>
        <end position="1017"/>
    </location>
</feature>
<evidence type="ECO:0000256" key="10">
    <source>
        <dbReference type="ARBA" id="ARBA00023136"/>
    </source>
</evidence>
<feature type="compositionally biased region" description="Polar residues" evidence="14">
    <location>
        <begin position="4948"/>
        <end position="4958"/>
    </location>
</feature>
<dbReference type="SMART" id="SM01225">
    <property type="entry name" value="G8"/>
    <property type="match status" value="2"/>
</dbReference>
<dbReference type="Proteomes" id="UP001165060">
    <property type="component" value="Unassembled WGS sequence"/>
</dbReference>
<sequence>MQHHTVNCDCSAISSIADRNCAYMRDDVVVSSSSSYNIVLCPIPIFLKYDCDSLYCDDYGASRLLDVKVVTKTTSDADDSFEYRQGVQRELFRFLSKYDTDSPVITDISPRHGSVNDVFSLSGDRLGMHLKDYRNTYFGPGDAPLGANLQSESNHGICRPDILNVAADENGDLYGEDFKAVTVDDLNPAPIHRDLLNCRMADFNAGSFNASSFMGTDSRSTESPWFYVGGRTALFPHAVEDMLSKDAEGTPYAVQVYPNIDSITPRTGSKAGGTIVTITGGGFSMDPELNSINVGGNPCKILTSTLERITCVTSPELPKNETAAPSLLSLYKANATNATEPEPEDTSSYHGMVNGEEWCRGMLCVERYPPWETSAAADSPESNDVTSAAVPPSLFGSGWSSEVSAHYYNDFGGTGGEQRGISYASYAVTTLTSSGEYDLALSLAGTSTASSDGGCTLASTIPVVVKAGGKTTVYEISTASSDGDVALATVTHNRLSTIEVFVDAPAAGCVGLGSLTATRSGDLPLEGCTDFKAANFDEAMTVDDGSCEYLKGRGLTTQSYANDDWFPADASETWWDNTGCKAPNAFGFAGDYPAECDSTLCELHDFCAADSFCCLADHFEGCNSHWDVDGISGVDVWKTVLYQDYLLEDGCDFPVDLEDAKVHNKGSSSKCFADLSTLELMRHSSSSMFQFKLSWPGQSTFDNVEWLQSCNPFDGCDSSNSGFVSMAGPLSSNFQISYPNFKGITVSHDQGASLFMGIDGDTDGYFTIGTKRKITPSSHDTPGSFGPLEESSQPYVEATMLEMAVMADIPCLSCDACFDADGEIKYNSAYFNTTTDEMLKKFDPSSATSSDFETRSVLACPDYCLENNNMRKHEVHHLHQLALVTDGYADDCDPLMLGEPLDACDGRKIPAFGDLHKTPKFRSGGTVHTGYFVPPYDAYYTFKGVFIGVASMSMSTDGNPAKLQKILDVSEMSDSVAPPSDSRRRTAEGVPVGPHRISNAYHKNRPKPAQADGHPADHRRLAEPDWWTLNEKELADPTYGLDKYTHESEELRLTGGRAYYFTMEHSSNDGQSLKLLSMDVNRGNLTHPDTFSTSYRLDYYGHGLSSEFFREGVSQNSTWAPSVADLDDFDHFHESDYVDAERAIAQVDLATNNMAAACYPLSEMRNTSEMSSLSHPQACSFAYTWDATPAIQSISPSVARPGTTVVIKGTGFNDVHTTIDVNIGPGSCVTSFSNYTTVICKISYNTPAGFHDLDLVQNKDGRAMFSAAHGVTSDFQVIMTIDSIEPAEVGLHGGATVTISGTGFASFGLMNKVTFSSPVDEKNMTIDCAPIVKKNYECQLTPNDPGLECGERNGFKEIEYFDQPIQVRGNANFYDFSTTTSIECILAPLYEKDLPAYSGSALSEADKFDDYLDLSEWDLTVVAADTQQQLDTKAMQEEFDIVMQSYECELLAGCQLFDEDGFVMPGVTFGSRYNFDAGVSATLENALTLATARTPIVDSINIEKGMAGQVLEISGSGFMNDLEPTDDNYYKNYFSFFEQRPVVQAYIGNGAMNDMMDEARPCRTHYYNDTFLNCTTFYDTPGVTKDVRVHTYGKGISSSTANYTFALDIYSIFPDEGSILGGAELTITGSGFIPHENVGGKVKGVEYNIYFGYDSWYHRGVKESDPFTPDTWTSGWNRGYHCETMDVENDEVSCKMPILGPEGVGGNIPGTPADIPTAEGTFEHFNQTQFIDMEIIWNYQYPFHGKCAKPDEPNGGNCTFTYSYKGTPVFEYNSRDLHQLSKSINNESWWPPGYSTDPKHDSAFADFYLKFGQAIPGETITFGLMAFNHTDNVDDEKHSGDEIEYTSTMYDNARSFPWFDTSMVDPSKMRIWLGSNDDVESEVSIDKFCTNVAITEYSDDVKRMYKWPPTSEYVNSQPYANEVLSSPGGSSTYRVGELTCDLSIDLPAGKYGQFVMNAAPFGLGVVDGGGKEVIVLNEITGISHEYGSYMGGQRLSITGFGLTESSIDEIFACGVKCEALEFPVDDGTEVVCITANAVEASGTDLDLPLGGGLRDEGFINNPKMANLTIYNKKSGFADDYEGARTQPLCNIVVDGDRKLCSFMYHTEYTPVVEAFFPLKGFFNSPDGNDQITITGSKFSGATNPITSVFKEGFDDCWNLGSSAPVTMYMLSPAYNGTTGEVSGSIARHNLTWTETLSEHSCKVTHENFEVMIGYEECANPTVTFTVNERDGKHTRNTTAEVFSERNEFEWDATPWSTFSSVFTCDVPKHMGGVYPITLTTNEGRACQPPSGNFFEYEAKVLEINPPIGSKYGGQIITISGYGFDADEDHQCSNEVRDVSSNAFDYLDLLPEPADVEFCYRNYTTFYHNDTYFQITCDATDGSSRYTEFADSQRKNDVCNADYATYTRVFEDSFLGLTPFNECLQVAGDDNTVAYFAVVCNGGAPTTFVFSSPDCDASSLLYYDDYTNQCELDDGLFFETPWFEKMVMEVRENSPWGHAEAAIKNNSTNITTFSVFIDQSDNGGQSLNLGEIELFDADDELIPHAGGYLYQEYGNYRFENCVDGNINTFCHAQNDQFQHLRVDYNISDMSRIHRIRVSNRVDCCQSRIMGTVVKVVVGEPTSNEDSDSPSSLLWAGAAIETTDYKNMEFYDFHPFPAGAKLEKSVVVSDEWHATFKPPPAPVSLELDSIYQNWEGYDEEGVFHQHKTIEVTGEWISNIRSSIDGWRDDTSNSDNGQQQGALYMSLYDSEGNSKVARTKMHGDAPRGTESATADLDFSFAPVRLARQGDFLVIEYQDNYYGTLFVYGWDINIEWGVGIPHRFQDGMHEIAACVDTIVQLGGANGVTAEIVEESESEFSVGGRTFMQYVDANTTDYSYSYGSYGSYDGFEEGTPTDEHGIGVEGIFELIATLAPTAAPTATPTMAPTFAPTTAPTAEVFEGPTYLNSIDSSYSYSYSMEGESSSEDPALPPSSFSYSYSYSFEDESAPAPSRRRLSGLEARKAPSTASRMATSAEFLAVRRRRRLSSSDESTPSDSYSYSYSYEDEAECVTHAPRAIMNGIADSRALKFNFEVISSSYYEIVARTTLEGMHETDAFDSGVAVEPSVIIQDIEKHVAPTMRWGAYSSSTSNGNKADNLFDGDDTNNYWESGAHVGDMNPTVIWASNQPVWASSYSFVEDGNRCPVKWTVHGSEDGVTWMLIDTVDLSHSADGDHFWGCSGNSKFHYRLDQPGAFKYFMWVFDGTLMKWDDNNEVVRLKAITINDPERQLENGYWSEGLPLDNSYHAEQHMHANISTYTFEANSPVVNSLSPSSGLPGDEITVNGNNFGTNCSQITLLVGFHAAEVTDCANGWITFIAPENTAGIFTVHVETEIGYAGKANSPTFQYDIELHDVTPKHGSLGGGQIITISGYGFNKEIEGNSVDLVYTDPDTDEEIRLDCPVVGAQLAGDSSKISQVLCKTPESPALDNGECNVTVALRSEYQQGADLRVVVQAYQGSNVNDHTDPSGVKMNSFGQWWHTSLSLIHPFTKIETVEAHTNNGCTTINAWRYNPTYGHRSSWSTCDLDDNSHAAFQTFVDTFEEDDLLVFTSSYYALLRYSKAYKGKFGNILRQCGGSSLWDEILEFPTSGRVSRNYALVGKCGVGLPSGYSRARNLEVAAANERETLELVFNPSDMFSQGVIGEVPGGDILHYNPKDTYEMTSISRQNGTTAGGTTVVINGTVGGTVGSMDGFAEDTEVYIGGVRCATEYADIGEYREQHLCEWDGVRCDNLGVVGFSITCLTNKWTFMDDPWYVDIEVIWPGHGNALNKDKENVHFSYVDLWSSRTTWGGEDPPLAGDSVIVTQGQYIVLDITPPPLNLVLVYGGMLDFADTEENGDIGLNATYIFLRDKAEGCTREHGCPGYLRIGTDEKPYGAETDNVATITLTGDRQTLELPIYGSKVLAVRNSVLLLNGAPKTNWVRLSQDALYGDSVIHVRDPVNWKAGDEIVLHSTEFSQLEAEELFVTDVSEDGLTISLKYPLNYDHKGSGWSSPNGVHNVPEYSATVTCLTRNVVIQGDDTSNRDQFGGQVVLTNAVTDLDNTILTDPNRIIGRFKNVEMRRMGQGLKLGKYAHHFHMVGSVDMSYVDNCAIHHVFNRAIAVHGTNDLRIIGNTCHDIRGHAIFIEDGTEVNNLFQDNIVGVVRPVWSLLLVDQSPAAFWITNPLNRMVNNVAAGSSHYGFWFRSLPHPDGQGGEHLSETFTEMCPSFTPLADFRGNVAHSTGRHGLKVSDYFPVRCGKFCGKCTDDDEEGLGFDYSTTGFVPTPGVFKEFVAYKNKNFGVWGEFLVDVHFHDFKLLDHGIAGIEFAYINGRGTKHVESKWTDILLVGRSNPEEKVYLPVFSGGEATEPNRAMCEIDPHLSTVGTVTGCVHGMHMSGIGSEITYSNVTFMNYEAAVWGCSWCVMNRGGMTQKFEKISMDNVDRIVTWRHQNAGILHDLDGTLTGTQPGAMVVPNQPHIDQNSNCEVISGDSFLRGNQEWYAVCSTPVRRVSLYPEFYSVNFNFNRLFQHPFIHIKDVTEHLEGEVYGGKEAWDALPTSTQVKGPNSCFEQAPQGVYLFLAPVERHYSLHFTDAFGKYVTAGGKMNAMNMRSNETILMTMWQKPPFENPLYRAWTTVADSYSFGDQNPASKGWQAPPELPHYRMTDGYRIMPEVPWDMDTGAGEALEALDGEAVPRCEIEDFDTGLCERCAPPDPIWGDYMGGCERLIPTDVVGEGSGGPKWGSELSKRPKIGQELTMKPTGMTTEGGYLSMFNGIPNGLEFGKGEAAFAEHCTGGDGQEGWDCAGKLPEYVYKQNCLVVGTVDYLYETAISADVRVLPCNSGRSWSRYFQYQVELGGNDGSGMYEGGGAAGTQCGGFGRDCLDQWRFNYDSTMISRAPEVGGKLTGARGEERDQAFYGGDLNWRASDGDDLTEPPVSTESDNYNNGTISPVNQPWLCLTQESNETTQEAFVYHGAGVALQECDSRLSQKWNYTTSGHIKNQDSMQCLQFTTVDTRYATCRAKADWDFDLAAVHNNFNGHSYSRVNPDPDPEADATLPNIVAAMFYCDEDGFDKQEEEDVPMKTADETEPLEDGWENEACDRDFRMQDVTQFNPEFFQPTTTPPNTHGAYYYDMDYNVRIVDNFLDYAESRGGWAEFAAYDPSNTSVVTFVLAGNTSVTLDADDCAEEGCPGPRPYSDSGDVREFLWSDDVGWNVTGVLEIDVPSEMSYVTIRHTWTVFLDMTTPILNILEIRGILTVLPDNELNIVLDTFYIDVKGGSMLFGNHTHPYEGEGEVRITIHGDPYVHGNECRPPAIQFSSQYEMLMERKVLITCGKRIDVNGDFVLNGKVRVTQATLGEDTLAGSNVIVLSEDTAPWMQYNETQNVTNAESGGWTLVTTTHTVCDWKVGDELIVTGSDHAAVTEEDFFITDMSDDCRTVTMSKGLARNAIGVLIQQDGDTVLDMRARIGMVTRNIVLEGGDHWLYDRISGIDPKAAEMGGSLFAFPPYKEIKDGWKPSDVGFEKYGYWRYPAGTINMNYVYMTMWGKQHGLIFPCTLVAYSHVHMQGHQTNIKFEGIVDRNPMSGGGGLFDSNWWNTKEGEGELMVLKGWRGGMGGHSYHNNNRNVIFKNNILIGVGQDFGPTDGFEHIVENNLFIGGAGYCRIQCTPDYTSLFTGNAWGEGAGKLAVRNNLWNGGWKLVKWRRTCSVNDVFEDNYMIGGQTGFVYDSCTNIGVVHAYRNSLGIATHVNRVSGFVLAENGVGAMSYHNSNSMQPACGMERGTSEAKSAKMSSGEPWGLDGSRSIMSEDYSEWLEGWAHAGSGDGLASGAWAEHLQAAQAINQRDGRMIIIGQSNHWAMNEDFDMCSGSAGSSWFGGSSTGPADIGGMTSGYGSWVDYHYSGYQYTMRGGENFFGVAKMWKGTWGEGYFFIDGVEFQGFSGVDQCGFKNMAIGNEAAGFGEGSSATFGHNAIFGSTNCVAFVVSNLIWGSGINGVAEVPPEARFRFSHGFSGQTEGKATGFAKCTVYDKDGSIVPRESAPHHPLPFVYSSQSKNKIPQKIITDCGNWDAASEEEKNSNPDLAGACLWWIREYPELVRAVSRPEQHGVIKNDGTGDNYNQLIGAKCESRLDDYNNLQLCRNITWTYFLYDIPERFVSGSEVLYSHVGLASQQIHSSSVTRFDGDSTNLQVYTDTEGIHGHAFHGDVMGPIAPQPSLFHVPVGGSYRMEFTGDIGVFNKGFHHIKMIDHQAMVDTGVEIHGANAGEPAFILSIRFMKSLSINTYYGGRLVAPAYKQSDIVLSAPHGTGYLHPQTRVYALIVRGNKYTSYKLLEVVAVGMGLNIDFAEFFADNNVDPVTISPDYQHLVPPNYAADYDPNKIVKEDPFVRNMAAVLQINPERIKVVNIVPGNRRRRVLRRMRALGLHEDDYDLHQHRFLDGDEGLDLDFEISENDPCAAVDCGDEGVCKNGNCVCNDGWHTVGAYSYNITTAEDEELIIRVNASDTCAVNETAWQKLFNATGEDGESIIVVEEEEVEEVEEAEEGEGAGEEGAEGVDAAQAAEDAAAAQSAFNELVNVAASLGDAAETGNLDLGYEVLAMEVVIPEDVCGVPGGNGTTCDDACGVPVGDNSTCADVCGIPNGDGQSCLVEPTTYFECGTTEKIEVRVQADLSIAGNGLYTMVFNGEETGEISVLAGLSDIQAALSGLSSTGELAVSGLIGDEYTEYVHVNATKDGYSGIYELYFGIEFTGNLNYAPRNYGEMPLPTLDLSQLLGVASSDVSRTCAAETPQGVTFEEQFVTVTADGGDLSAVTGTYSLVIDTETEEPWASDSYAKGNGASAAIGAGARGAEISTALLSIGSSYSDEDMQWPAHSIETFLVSESAGMAKWRVRFYGLQGSDLLKVTVLGDIPRMTADASGLVGATVSVTTAQNGAVPADLIPVNQLELAAAAAAAAQAAAELAATEAAAAAAEKASLVVIAPIVYVCGDSKKGTVEQCDDGNADDGDGCSSTCEIEAGYVCTAVTNALSVCRVPITPTIEFVRKEFGAFPEGGWAEMEVLRLGDSDSEVTVEYRTSDSSAKRFKVANVETNPNHLPELGDYVANNGTLVYGAGETSKTLQVWLNEDGVWDGFTKDKLAMIIENPTGGAVLGQITIAYVEITDDDEYLTLAPTLSPTTSPTLAPTTSPTLSPTLYPTQSPTPAHCSDGIINAGETDVDCGGTCSELGNLGCAFGERCMEDADCASQACMHFDSHAYSYSYDEDYGECVSAPTMAPTTSPTLFPTESPTPSPTLFPTQATESPTQYPTFTPTTSAPTKSPTESPTASPSFAPTAAGEVIVVEVKTEIVGVTKEEFVQLIPQFEIDMAEYYGVEAEALMVTNVVEVGADGRRLDDAGTVLDVEYIIIAENKEVAEVMEESAETSDAVIKESVEEAALEVLQIEVVVEVEVGEIGQTVLDEEEAEQATTTYLDKIAPAAEGSDPTLIIVIVLLAVVAAGGLYWNVRKQPVKVHAGVAAEKTADEIEADIKKKEADADEAERKRQEDVAMEQQKAVEEHRRMVEERDRKEREEAEAELKRREEAVKEQERMIQQEKADLEARAAEQARLKEEFQASIRLKPRYQQLGEGGGAGGDNLEKWLAKKHVEIDAEMDDDDEDDDEALANLLAISTGTGKAAKGQPGATEGQPEKGGGEGGDVPGMANI</sequence>
<dbReference type="InterPro" id="IPR012334">
    <property type="entry name" value="Pectin_lyas_fold"/>
</dbReference>
<keyword evidence="5 15" id="KW-0812">Transmembrane</keyword>
<dbReference type="SUPFAM" id="SSF49785">
    <property type="entry name" value="Galactose-binding domain-like"/>
    <property type="match status" value="1"/>
</dbReference>
<evidence type="ECO:0000256" key="2">
    <source>
        <dbReference type="ARBA" id="ARBA00004236"/>
    </source>
</evidence>
<dbReference type="Pfam" id="PF10162">
    <property type="entry name" value="G8"/>
    <property type="match status" value="2"/>
</dbReference>
<dbReference type="EMBL" id="BRYB01000368">
    <property type="protein sequence ID" value="GMI28679.1"/>
    <property type="molecule type" value="Genomic_DNA"/>
</dbReference>
<evidence type="ECO:0000256" key="6">
    <source>
        <dbReference type="ARBA" id="ARBA00022729"/>
    </source>
</evidence>
<evidence type="ECO:0000259" key="16">
    <source>
        <dbReference type="PROSITE" id="PS51484"/>
    </source>
</evidence>
<feature type="compositionally biased region" description="Polar residues" evidence="14">
    <location>
        <begin position="7296"/>
        <end position="7308"/>
    </location>
</feature>
<feature type="compositionally biased region" description="Low complexity" evidence="14">
    <location>
        <begin position="7309"/>
        <end position="7332"/>
    </location>
</feature>
<evidence type="ECO:0000256" key="13">
    <source>
        <dbReference type="ARBA" id="ARBA00023273"/>
    </source>
</evidence>
<evidence type="ECO:0000256" key="4">
    <source>
        <dbReference type="ARBA" id="ARBA00022475"/>
    </source>
</evidence>
<dbReference type="PROSITE" id="PS50231">
    <property type="entry name" value="RICIN_B_LECTIN"/>
    <property type="match status" value="1"/>
</dbReference>
<feature type="transmembrane region" description="Helical" evidence="15">
    <location>
        <begin position="7486"/>
        <end position="7505"/>
    </location>
</feature>
<dbReference type="Gene3D" id="2.60.120.260">
    <property type="entry name" value="Galactose-binding domain-like"/>
    <property type="match status" value="1"/>
</dbReference>
<dbReference type="InterPro" id="IPR014756">
    <property type="entry name" value="Ig_E-set"/>
</dbReference>
<feature type="region of interest" description="Disordered" evidence="14">
    <location>
        <begin position="7670"/>
        <end position="7703"/>
    </location>
</feature>
<keyword evidence="11" id="KW-1015">Disulfide bond</keyword>
<dbReference type="SUPFAM" id="SSF141072">
    <property type="entry name" value="CalX-like"/>
    <property type="match status" value="1"/>
</dbReference>
<evidence type="ECO:0000256" key="1">
    <source>
        <dbReference type="ARBA" id="ARBA00004167"/>
    </source>
</evidence>
<dbReference type="InterPro" id="IPR013783">
    <property type="entry name" value="Ig-like_fold"/>
</dbReference>
<evidence type="ECO:0000313" key="17">
    <source>
        <dbReference type="EMBL" id="GMI28679.1"/>
    </source>
</evidence>
<feature type="region of interest" description="Disordered" evidence="14">
    <location>
        <begin position="7531"/>
        <end position="7572"/>
    </location>
</feature>
<evidence type="ECO:0000256" key="8">
    <source>
        <dbReference type="ARBA" id="ARBA00022837"/>
    </source>
</evidence>